<keyword evidence="2" id="KW-0067">ATP-binding</keyword>
<dbReference type="Pfam" id="PF16796">
    <property type="entry name" value="Microtub_bd"/>
    <property type="match status" value="1"/>
</dbReference>
<sequence length="226" mass="26039">MSDMEETESQVKPPKQKKDNVLRDSTNVQQIRVGPVDSLIMLKEENAALASALNKEREEHEALKIKTAEMEEKLQGIHKERARLLNTVLDLKGNIRIFARVRPPMSDENDKIICDWSFIDETTLKIFESYLCHLGSRAKCCKFQLYLLIKTPEEEIISGQGDGVYWSIQKWPHLKCTCSVILESVDNVDNVDKGSCFHHDVRPEQKHDDMASDKKKKKKAHVFNNF</sequence>
<feature type="region of interest" description="Disordered" evidence="4">
    <location>
        <begin position="207"/>
        <end position="226"/>
    </location>
</feature>
<reference evidence="6 7" key="1">
    <citation type="submission" date="2015-04" db="EMBL/GenBank/DDBJ databases">
        <authorList>
            <person name="Syromyatnikov M.Y."/>
            <person name="Popov V.N."/>
        </authorList>
    </citation>
    <scope>NUCLEOTIDE SEQUENCE [LARGE SCALE GENOMIC DNA]</scope>
</reference>
<evidence type="ECO:0000256" key="2">
    <source>
        <dbReference type="ARBA" id="ARBA00022840"/>
    </source>
</evidence>
<keyword evidence="3" id="KW-0175">Coiled coil</keyword>
<accession>A0A1J1ISE3</accession>
<gene>
    <name evidence="6" type="ORF">CLUMA_CG014479</name>
</gene>
<feature type="region of interest" description="Disordered" evidence="4">
    <location>
        <begin position="1"/>
        <end position="26"/>
    </location>
</feature>
<dbReference type="GO" id="GO:0008017">
    <property type="term" value="F:microtubule binding"/>
    <property type="evidence" value="ECO:0007669"/>
    <property type="project" value="InterPro"/>
</dbReference>
<dbReference type="Proteomes" id="UP000183832">
    <property type="component" value="Unassembled WGS sequence"/>
</dbReference>
<feature type="compositionally biased region" description="Basic residues" evidence="4">
    <location>
        <begin position="214"/>
        <end position="226"/>
    </location>
</feature>
<evidence type="ECO:0000313" key="6">
    <source>
        <dbReference type="EMBL" id="CRL01449.1"/>
    </source>
</evidence>
<dbReference type="GO" id="GO:0005524">
    <property type="term" value="F:ATP binding"/>
    <property type="evidence" value="ECO:0007669"/>
    <property type="project" value="UniProtKB-KW"/>
</dbReference>
<dbReference type="EMBL" id="CVRI01000055">
    <property type="protein sequence ID" value="CRL01449.1"/>
    <property type="molecule type" value="Genomic_DNA"/>
</dbReference>
<dbReference type="STRING" id="568069.A0A1J1ISE3"/>
<proteinExistence type="predicted"/>
<keyword evidence="7" id="KW-1185">Reference proteome</keyword>
<evidence type="ECO:0000256" key="3">
    <source>
        <dbReference type="SAM" id="Coils"/>
    </source>
</evidence>
<organism evidence="6 7">
    <name type="scientific">Clunio marinus</name>
    <dbReference type="NCBI Taxonomy" id="568069"/>
    <lineage>
        <taxon>Eukaryota</taxon>
        <taxon>Metazoa</taxon>
        <taxon>Ecdysozoa</taxon>
        <taxon>Arthropoda</taxon>
        <taxon>Hexapoda</taxon>
        <taxon>Insecta</taxon>
        <taxon>Pterygota</taxon>
        <taxon>Neoptera</taxon>
        <taxon>Endopterygota</taxon>
        <taxon>Diptera</taxon>
        <taxon>Nematocera</taxon>
        <taxon>Chironomoidea</taxon>
        <taxon>Chironomidae</taxon>
        <taxon>Clunio</taxon>
    </lineage>
</organism>
<evidence type="ECO:0000259" key="5">
    <source>
        <dbReference type="Pfam" id="PF16796"/>
    </source>
</evidence>
<dbReference type="Gene3D" id="3.40.850.10">
    <property type="entry name" value="Kinesin motor domain"/>
    <property type="match status" value="1"/>
</dbReference>
<dbReference type="InterPro" id="IPR031852">
    <property type="entry name" value="Vik1/Cik1_MT-bd"/>
</dbReference>
<name>A0A1J1ISE3_9DIPT</name>
<feature type="coiled-coil region" evidence="3">
    <location>
        <begin position="39"/>
        <end position="73"/>
    </location>
</feature>
<feature type="domain" description="Spindle pole body-associated protein Vik1/Cik1 microtubule binding" evidence="5">
    <location>
        <begin position="79"/>
        <end position="123"/>
    </location>
</feature>
<keyword evidence="1" id="KW-0547">Nucleotide-binding</keyword>
<dbReference type="AlphaFoldDB" id="A0A1J1ISE3"/>
<evidence type="ECO:0000313" key="7">
    <source>
        <dbReference type="Proteomes" id="UP000183832"/>
    </source>
</evidence>
<protein>
    <submittedName>
        <fullName evidence="6">CLUMA_CG014479, isoform A</fullName>
    </submittedName>
</protein>
<dbReference type="InterPro" id="IPR036961">
    <property type="entry name" value="Kinesin_motor_dom_sf"/>
</dbReference>
<evidence type="ECO:0000256" key="1">
    <source>
        <dbReference type="ARBA" id="ARBA00022741"/>
    </source>
</evidence>
<evidence type="ECO:0000256" key="4">
    <source>
        <dbReference type="SAM" id="MobiDB-lite"/>
    </source>
</evidence>
<dbReference type="OrthoDB" id="193931at2759"/>